<organism evidence="1">
    <name type="scientific">freshwater metagenome</name>
    <dbReference type="NCBI Taxonomy" id="449393"/>
    <lineage>
        <taxon>unclassified sequences</taxon>
        <taxon>metagenomes</taxon>
        <taxon>ecological metagenomes</taxon>
    </lineage>
</organism>
<reference evidence="1" key="1">
    <citation type="submission" date="2020-05" db="EMBL/GenBank/DDBJ databases">
        <authorList>
            <person name="Chiriac C."/>
            <person name="Salcher M."/>
            <person name="Ghai R."/>
            <person name="Kavagutti S V."/>
        </authorList>
    </citation>
    <scope>NUCLEOTIDE SEQUENCE</scope>
</reference>
<dbReference type="Pfam" id="PF11290">
    <property type="entry name" value="DUF3090"/>
    <property type="match status" value="1"/>
</dbReference>
<protein>
    <submittedName>
        <fullName evidence="1">Unannotated protein</fullName>
    </submittedName>
</protein>
<dbReference type="NCBIfam" id="TIGR03847">
    <property type="entry name" value="conserved hypothetical protein"/>
    <property type="match status" value="1"/>
</dbReference>
<name>A0A6J6ECL0_9ZZZZ</name>
<evidence type="ECO:0000313" key="1">
    <source>
        <dbReference type="EMBL" id="CAB4574181.1"/>
    </source>
</evidence>
<gene>
    <name evidence="1" type="ORF">UFOPK1747_00157</name>
</gene>
<dbReference type="AlphaFoldDB" id="A0A6J6ECL0"/>
<sequence length="179" mass="19996">MPRIIYRHNSVERFIVSAIGEPGEREFFIQARSGEGLNTVKVEKEQVRALVVRFDEIITDLRRSKKIAITKKEIDENLDMQPLELPIEADFQVGIVGIKMNALLLEVTFQAISNQDELLIDDMDSGPDLLILNLDVLAVGIFSARAKTVIDAGRSTCPFCALPMNASGHLCPRANGYRR</sequence>
<dbReference type="InterPro" id="IPR021441">
    <property type="entry name" value="DUF3090"/>
</dbReference>
<accession>A0A6J6ECL0</accession>
<proteinExistence type="predicted"/>
<dbReference type="EMBL" id="CAEZTV010000009">
    <property type="protein sequence ID" value="CAB4574181.1"/>
    <property type="molecule type" value="Genomic_DNA"/>
</dbReference>